<feature type="repeat" description="Filamin" evidence="2">
    <location>
        <begin position="1"/>
        <end position="77"/>
    </location>
</feature>
<keyword evidence="1" id="KW-0677">Repeat</keyword>
<dbReference type="InterPro" id="IPR001298">
    <property type="entry name" value="Filamin/ABP280_rpt"/>
</dbReference>
<dbReference type="SUPFAM" id="SSF81296">
    <property type="entry name" value="E set domains"/>
    <property type="match status" value="5"/>
</dbReference>
<proteinExistence type="predicted"/>
<reference evidence="5" key="1">
    <citation type="journal article" date="2015" name="PLoS Genet.">
        <title>Genome Sequence and Transcriptome Analyses of Chrysochromulina tobin: Metabolic Tools for Enhanced Algal Fitness in the Prominent Order Prymnesiales (Haptophyceae).</title>
        <authorList>
            <person name="Hovde B.T."/>
            <person name="Deodato C.R."/>
            <person name="Hunsperger H.M."/>
            <person name="Ryken S.A."/>
            <person name="Yost W."/>
            <person name="Jha R.K."/>
            <person name="Patterson J."/>
            <person name="Monnat R.J. Jr."/>
            <person name="Barlow S.B."/>
            <person name="Starkenburg S.R."/>
            <person name="Cattolico R.A."/>
        </authorList>
    </citation>
    <scope>NUCLEOTIDE SEQUENCE</scope>
    <source>
        <strain evidence="5">CCMP291</strain>
    </source>
</reference>
<evidence type="ECO:0000256" key="3">
    <source>
        <dbReference type="SAM" id="MobiDB-lite"/>
    </source>
</evidence>
<evidence type="ECO:0000256" key="2">
    <source>
        <dbReference type="PROSITE-ProRule" id="PRU00087"/>
    </source>
</evidence>
<feature type="compositionally biased region" description="Basic and acidic residues" evidence="3">
    <location>
        <begin position="615"/>
        <end position="631"/>
    </location>
</feature>
<dbReference type="PROSITE" id="PS50194">
    <property type="entry name" value="FILAMIN_REPEAT"/>
    <property type="match status" value="5"/>
</dbReference>
<feature type="compositionally biased region" description="Basic and acidic residues" evidence="3">
    <location>
        <begin position="489"/>
        <end position="516"/>
    </location>
</feature>
<dbReference type="OrthoDB" id="6480301at2759"/>
<dbReference type="Proteomes" id="UP000037460">
    <property type="component" value="Unassembled WGS sequence"/>
</dbReference>
<evidence type="ECO:0000313" key="5">
    <source>
        <dbReference type="Proteomes" id="UP000037460"/>
    </source>
</evidence>
<feature type="region of interest" description="Disordered" evidence="3">
    <location>
        <begin position="472"/>
        <end position="518"/>
    </location>
</feature>
<dbReference type="EMBL" id="JWZX01002698">
    <property type="protein sequence ID" value="KOO27578.1"/>
    <property type="molecule type" value="Genomic_DNA"/>
</dbReference>
<dbReference type="PANTHER" id="PTHR38537:SF8">
    <property type="entry name" value="FILAMIN-A"/>
    <property type="match status" value="1"/>
</dbReference>
<feature type="repeat" description="Filamin" evidence="2">
    <location>
        <begin position="664"/>
        <end position="730"/>
    </location>
</feature>
<dbReference type="GO" id="GO:0051015">
    <property type="term" value="F:actin filament binding"/>
    <property type="evidence" value="ECO:0007669"/>
    <property type="project" value="InterPro"/>
</dbReference>
<accession>A0A0M0JMW0</accession>
<dbReference type="GO" id="GO:0030036">
    <property type="term" value="P:actin cytoskeleton organization"/>
    <property type="evidence" value="ECO:0007669"/>
    <property type="project" value="InterPro"/>
</dbReference>
<sequence>MATFTIIARNAADELIKMGGDKFNVAMRGASALRARVFDNEDGTYTVSYFPSTSGRYNVSITLNGISLPGSPFAVDVLAARPDPSRCQLRGEALHSATARESTAFECSFLDGLGQYTHADDLDVYVELLPSTDDGTDGLERLIRAFQSVADKERQRAEKQAAVLIKANQGEAAAAVPSQPATKNAASKNAKHDAKGSAAVPSKAVLSSPSPEQHKRQPTKEIPPTELKALPVDEESEPDKAGSDGFAFAFGGVEPGNLHAHGTIIKAHTVRYSVGLAGRYWLHVGLRQQAVALPGSPFLLVVSPGAAHAQTTHLEVRDLPLRGVVGKAPEDGCTVLIHTSDRMGNLCTKGGALVQAALDKHGANNEKNQVDELSVNVVDHQDGSYSISLRSEISGTYPVRVTIANTHIAGSPTTVVISAATPEVSKCAVSGDGLKAARAGLPAAIEVSCKDRYGNTAQRSDDMRFGLLLAPREQNAKEEAPAGPPRGSVTKEREPSGASRGKDASNKEGKDRRDPLDTLANAKSMAFTGLWVDERIEGERVEAYHISYTAQEAGDFFLHVWMDPDGSGVRKSVVGSPFPVRVSGVRASPAGSFLGGIDKYLSGSTQGQGSARGADQLKDQPGDKAPNKVTDEASASAEPRAESAKLGVGERIVLRPQLRDEYGNASSAPNGELKAWMENPERTRVELELKQLAQLGAYEITYESKDKGLHAAHVVLDGEEITGSPFKFVVMPGPAVGSKSHLTQVIEPAIINVPCELRLQTVDKFGNTLDVGGATIAARAMGTAVSQCTVEDNKDGTYSIRFTSSVEGEGRVIVRLDNMEMAPITVQFIAPGKGKGAPAHEAALAADGVETQADGAAAAGVAFREKTSRL</sequence>
<dbReference type="InterPro" id="IPR044801">
    <property type="entry name" value="Filamin"/>
</dbReference>
<feature type="repeat" description="Filamin" evidence="2">
    <location>
        <begin position="729"/>
        <end position="828"/>
    </location>
</feature>
<feature type="repeat" description="Filamin" evidence="2">
    <location>
        <begin position="375"/>
        <end position="417"/>
    </location>
</feature>
<organism evidence="4 5">
    <name type="scientific">Chrysochromulina tobinii</name>
    <dbReference type="NCBI Taxonomy" id="1460289"/>
    <lineage>
        <taxon>Eukaryota</taxon>
        <taxon>Haptista</taxon>
        <taxon>Haptophyta</taxon>
        <taxon>Prymnesiophyceae</taxon>
        <taxon>Prymnesiales</taxon>
        <taxon>Chrysochromulinaceae</taxon>
        <taxon>Chrysochromulina</taxon>
    </lineage>
</organism>
<comment type="caution">
    <text evidence="4">The sequence shown here is derived from an EMBL/GenBank/DDBJ whole genome shotgun (WGS) entry which is preliminary data.</text>
</comment>
<dbReference type="PANTHER" id="PTHR38537">
    <property type="entry name" value="JITTERBUG, ISOFORM N"/>
    <property type="match status" value="1"/>
</dbReference>
<dbReference type="Pfam" id="PF00630">
    <property type="entry name" value="Filamin"/>
    <property type="match status" value="3"/>
</dbReference>
<feature type="region of interest" description="Disordered" evidence="3">
    <location>
        <begin position="170"/>
        <end position="243"/>
    </location>
</feature>
<keyword evidence="5" id="KW-1185">Reference proteome</keyword>
<gene>
    <name evidence="4" type="ORF">Ctob_007337</name>
</gene>
<dbReference type="SMART" id="SM00557">
    <property type="entry name" value="IG_FLMN"/>
    <property type="match status" value="4"/>
</dbReference>
<dbReference type="InterPro" id="IPR013783">
    <property type="entry name" value="Ig-like_fold"/>
</dbReference>
<evidence type="ECO:0000256" key="1">
    <source>
        <dbReference type="ARBA" id="ARBA00022737"/>
    </source>
</evidence>
<name>A0A0M0JMW0_9EUKA</name>
<dbReference type="AlphaFoldDB" id="A0A0M0JMW0"/>
<feature type="region of interest" description="Disordered" evidence="3">
    <location>
        <begin position="604"/>
        <end position="644"/>
    </location>
</feature>
<dbReference type="InterPro" id="IPR014756">
    <property type="entry name" value="Ig_E-set"/>
</dbReference>
<dbReference type="Gene3D" id="2.60.40.10">
    <property type="entry name" value="Immunoglobulins"/>
    <property type="match status" value="5"/>
</dbReference>
<evidence type="ECO:0000313" key="4">
    <source>
        <dbReference type="EMBL" id="KOO27578.1"/>
    </source>
</evidence>
<dbReference type="InterPro" id="IPR017868">
    <property type="entry name" value="Filamin/ABP280_repeat-like"/>
</dbReference>
<protein>
    <submittedName>
        <fullName evidence="4">Btb poz domain containing protein</fullName>
    </submittedName>
</protein>
<feature type="repeat" description="Filamin" evidence="2">
    <location>
        <begin position="544"/>
        <end position="582"/>
    </location>
</feature>